<dbReference type="InterPro" id="IPR003607">
    <property type="entry name" value="HD/PDEase_dom"/>
</dbReference>
<evidence type="ECO:0000313" key="4">
    <source>
        <dbReference type="Proteomes" id="UP000607397"/>
    </source>
</evidence>
<gene>
    <name evidence="3" type="ORF">GS597_04855</name>
</gene>
<dbReference type="PANTHER" id="PTHR45228:SF1">
    <property type="entry name" value="CYCLIC DI-GMP PHOSPHODIESTERASE TM_0186"/>
    <property type="match status" value="1"/>
</dbReference>
<sequence>MLNGSILQKLATAHRQPSSTSALSLGVYYKNTLVSLCHALEDCILTCESQPLVLTAFQRGKWYLQEADRYGELAQQGGQIVILAAPDAGFAEHPTSQHSNVSLVSLADEDPVAQEWHLVIWSPTYAAMVLCQELSDQDYGVDGRPQCDRERKFYGFWTFESTLVQEVVTLLVDHIHGYQPNLAQALKTQAESIATVRQTTVSPPLEPVVSRVVDYLQTNHEDLSGTDGQGILGHNLVSNEVQAFLRMAQILDLADAENPNSAAEVAALGEMLGQLLELPAWQLKRLRLAGLLHRLGGLSGSPRPFMPTRPSPTEAPAYPFSCALVPGAQALRTMSRLRAVAQIINHQLEWWNGSGYPAGLAADDIPLESRILGLIVYVQSEVRSLQPPEDSRDLEVWQQQLQACLQQCQQTAGERWDPKLVEMLTLVVTGLLQGITLPMLSPKLSNSLWLLDSVADSESTQALLNRPAPIS</sequence>
<proteinExistence type="predicted"/>
<feature type="domain" description="C-terminal" evidence="2">
    <location>
        <begin position="147"/>
        <end position="223"/>
    </location>
</feature>
<evidence type="ECO:0000313" key="3">
    <source>
        <dbReference type="EMBL" id="NCJ05849.1"/>
    </source>
</evidence>
<dbReference type="PANTHER" id="PTHR45228">
    <property type="entry name" value="CYCLIC DI-GMP PHOSPHODIESTERASE TM_0186-RELATED"/>
    <property type="match status" value="1"/>
</dbReference>
<dbReference type="InterPro" id="IPR019278">
    <property type="entry name" value="DICT_dom"/>
</dbReference>
<organism evidence="3 4">
    <name type="scientific">Petrachloros mirabilis ULC683</name>
    <dbReference type="NCBI Taxonomy" id="2781853"/>
    <lineage>
        <taxon>Bacteria</taxon>
        <taxon>Bacillati</taxon>
        <taxon>Cyanobacteriota</taxon>
        <taxon>Cyanophyceae</taxon>
        <taxon>Synechococcales</taxon>
        <taxon>Petrachlorosaceae</taxon>
        <taxon>Petrachloros</taxon>
        <taxon>Petrachloros mirabilis</taxon>
    </lineage>
</organism>
<dbReference type="InterPro" id="IPR052020">
    <property type="entry name" value="Cyclic_di-GMP/3'3'-cGAMP_PDE"/>
</dbReference>
<protein>
    <submittedName>
        <fullName evidence="3">Metal-dependent phosphohydrolase</fullName>
    </submittedName>
</protein>
<accession>A0A8K1ZVG9</accession>
<feature type="domain" description="DICT" evidence="1">
    <location>
        <begin position="5"/>
        <end position="133"/>
    </location>
</feature>
<dbReference type="InterPro" id="IPR033415">
    <property type="entry name" value="CHASE6_C"/>
</dbReference>
<dbReference type="RefSeq" id="WP_161824329.1">
    <property type="nucleotide sequence ID" value="NZ_WVIC01000007.1"/>
</dbReference>
<dbReference type="Pfam" id="PF10069">
    <property type="entry name" value="DICT"/>
    <property type="match status" value="1"/>
</dbReference>
<dbReference type="Pfam" id="PF13487">
    <property type="entry name" value="HD_5"/>
    <property type="match status" value="1"/>
</dbReference>
<name>A0A8K1ZVG9_9CYAN</name>
<dbReference type="Gene3D" id="1.10.3210.10">
    <property type="entry name" value="Hypothetical protein af1432"/>
    <property type="match status" value="1"/>
</dbReference>
<comment type="caution">
    <text evidence="3">The sequence shown here is derived from an EMBL/GenBank/DDBJ whole genome shotgun (WGS) entry which is preliminary data.</text>
</comment>
<dbReference type="AlphaFoldDB" id="A0A8K1ZVG9"/>
<evidence type="ECO:0000259" key="1">
    <source>
        <dbReference type="Pfam" id="PF10069"/>
    </source>
</evidence>
<evidence type="ECO:0000259" key="2">
    <source>
        <dbReference type="Pfam" id="PF17150"/>
    </source>
</evidence>
<dbReference type="Pfam" id="PF17150">
    <property type="entry name" value="CHASE6_C"/>
    <property type="match status" value="1"/>
</dbReference>
<keyword evidence="4" id="KW-1185">Reference proteome</keyword>
<dbReference type="EMBL" id="WVIC01000007">
    <property type="protein sequence ID" value="NCJ05849.1"/>
    <property type="molecule type" value="Genomic_DNA"/>
</dbReference>
<dbReference type="CDD" id="cd00077">
    <property type="entry name" value="HDc"/>
    <property type="match status" value="1"/>
</dbReference>
<dbReference type="Proteomes" id="UP000607397">
    <property type="component" value="Unassembled WGS sequence"/>
</dbReference>
<reference evidence="3" key="1">
    <citation type="submission" date="2019-12" db="EMBL/GenBank/DDBJ databases">
        <title>High-Quality draft genome sequences of three cyanobacteria isolated from the limestone walls of the Old Cathedral of Coimbra.</title>
        <authorList>
            <person name="Tiago I."/>
            <person name="Soares F."/>
            <person name="Portugal A."/>
        </authorList>
    </citation>
    <scope>NUCLEOTIDE SEQUENCE [LARGE SCALE GENOMIC DNA]</scope>
    <source>
        <strain evidence="3">C</strain>
    </source>
</reference>